<reference evidence="8 9" key="1">
    <citation type="submission" date="2023-02" db="EMBL/GenBank/DDBJ databases">
        <title>Oceanobacillus kimchii IFOP_LL358 isolated form Alexandrium catenella lab strain.</title>
        <authorList>
            <person name="Gajardo G."/>
            <person name="Ueki S."/>
            <person name="Maruyama F."/>
        </authorList>
    </citation>
    <scope>NUCLEOTIDE SEQUENCE [LARGE SCALE GENOMIC DNA]</scope>
    <source>
        <strain evidence="8 9">IFOP_LL358</strain>
    </source>
</reference>
<proteinExistence type="predicted"/>
<dbReference type="PANTHER" id="PTHR23523:SF2">
    <property type="entry name" value="2-NITROIMIDAZOLE TRANSPORTER"/>
    <property type="match status" value="1"/>
</dbReference>
<dbReference type="PANTHER" id="PTHR23523">
    <property type="match status" value="1"/>
</dbReference>
<dbReference type="Gene3D" id="1.20.1250.20">
    <property type="entry name" value="MFS general substrate transporter like domains"/>
    <property type="match status" value="2"/>
</dbReference>
<keyword evidence="2" id="KW-0813">Transport</keyword>
<feature type="transmembrane region" description="Helical" evidence="6">
    <location>
        <begin position="309"/>
        <end position="334"/>
    </location>
</feature>
<evidence type="ECO:0000256" key="4">
    <source>
        <dbReference type="ARBA" id="ARBA00022989"/>
    </source>
</evidence>
<feature type="transmembrane region" description="Helical" evidence="6">
    <location>
        <begin position="108"/>
        <end position="126"/>
    </location>
</feature>
<feature type="transmembrane region" description="Helical" evidence="6">
    <location>
        <begin position="286"/>
        <end position="303"/>
    </location>
</feature>
<feature type="transmembrane region" description="Helical" evidence="6">
    <location>
        <begin position="16"/>
        <end position="34"/>
    </location>
</feature>
<feature type="transmembrane region" description="Helical" evidence="6">
    <location>
        <begin position="54"/>
        <end position="73"/>
    </location>
</feature>
<feature type="transmembrane region" description="Helical" evidence="6">
    <location>
        <begin position="138"/>
        <end position="159"/>
    </location>
</feature>
<evidence type="ECO:0000259" key="7">
    <source>
        <dbReference type="PROSITE" id="PS50850"/>
    </source>
</evidence>
<feature type="transmembrane region" description="Helical" evidence="6">
    <location>
        <begin position="256"/>
        <end position="279"/>
    </location>
</feature>
<dbReference type="EMBL" id="BSKO01000001">
    <property type="protein sequence ID" value="GLO64504.1"/>
    <property type="molecule type" value="Genomic_DNA"/>
</dbReference>
<dbReference type="RefSeq" id="WP_317957597.1">
    <property type="nucleotide sequence ID" value="NZ_BSKO01000001.1"/>
</dbReference>
<feature type="transmembrane region" description="Helical" evidence="6">
    <location>
        <begin position="85"/>
        <end position="102"/>
    </location>
</feature>
<keyword evidence="4 6" id="KW-1133">Transmembrane helix</keyword>
<feature type="transmembrane region" description="Helical" evidence="6">
    <location>
        <begin position="171"/>
        <end position="192"/>
    </location>
</feature>
<evidence type="ECO:0000313" key="9">
    <source>
        <dbReference type="Proteomes" id="UP001275436"/>
    </source>
</evidence>
<dbReference type="InterPro" id="IPR020846">
    <property type="entry name" value="MFS_dom"/>
</dbReference>
<sequence length="405" mass="43722">MVESQENQKSNNQLQFVLLFIGIIVVAFNLRPAITSVGPLISFIREDIDISNGTAGLLTSLPLIAFAVISPMVPNFAHKFTREKVLIYGLILIMIGILIRSISVFTLLLIGTLIIGTGIAICNVLLPSVIKSHFPLKVALMTSIYTTVMNIFAAAGSGLSNPLAKDLNFGWQISLLIWAIPAVFAAVIWMIIIRKDTTKEENITPSKKGILSGNRMWRIPLAWIVAAFLGLQSTLFYVTISWLPEILHNFGMSMATAGWLLSITQIIGLPASFAIPILAGKLQKQSFIACSIGVFSLIGYGGLLLGDSWAMIIFSLIFIGIALGGGFALALTFLGLRSKDAEQATELSGMAQSVGYLLAAIGPFAIGSIYDVTASWTFPLLTLIIIAVLLIIIGYQVGKDRYVID</sequence>
<dbReference type="Proteomes" id="UP001275436">
    <property type="component" value="Unassembled WGS sequence"/>
</dbReference>
<feature type="transmembrane region" description="Helical" evidence="6">
    <location>
        <begin position="354"/>
        <end position="370"/>
    </location>
</feature>
<organism evidence="8 9">
    <name type="scientific">Oceanobacillus kimchii</name>
    <dbReference type="NCBI Taxonomy" id="746691"/>
    <lineage>
        <taxon>Bacteria</taxon>
        <taxon>Bacillati</taxon>
        <taxon>Bacillota</taxon>
        <taxon>Bacilli</taxon>
        <taxon>Bacillales</taxon>
        <taxon>Bacillaceae</taxon>
        <taxon>Oceanobacillus</taxon>
    </lineage>
</organism>
<evidence type="ECO:0000256" key="2">
    <source>
        <dbReference type="ARBA" id="ARBA00022448"/>
    </source>
</evidence>
<evidence type="ECO:0000256" key="3">
    <source>
        <dbReference type="ARBA" id="ARBA00022692"/>
    </source>
</evidence>
<accession>A0ABQ5TG70</accession>
<protein>
    <submittedName>
        <fullName evidence="8">Transporter YycB</fullName>
    </submittedName>
</protein>
<gene>
    <name evidence="8" type="primary">yycB</name>
    <name evidence="8" type="ORF">MACH08_02880</name>
</gene>
<feature type="domain" description="Major facilitator superfamily (MFS) profile" evidence="7">
    <location>
        <begin position="15"/>
        <end position="402"/>
    </location>
</feature>
<keyword evidence="9" id="KW-1185">Reference proteome</keyword>
<feature type="transmembrane region" description="Helical" evidence="6">
    <location>
        <begin position="376"/>
        <end position="395"/>
    </location>
</feature>
<comment type="subcellular location">
    <subcellularLocation>
        <location evidence="1">Cell membrane</location>
        <topology evidence="1">Multi-pass membrane protein</topology>
    </subcellularLocation>
</comment>
<dbReference type="SUPFAM" id="SSF103473">
    <property type="entry name" value="MFS general substrate transporter"/>
    <property type="match status" value="1"/>
</dbReference>
<evidence type="ECO:0000256" key="1">
    <source>
        <dbReference type="ARBA" id="ARBA00004651"/>
    </source>
</evidence>
<dbReference type="InterPro" id="IPR052524">
    <property type="entry name" value="MFS_Cyanate_Porter"/>
</dbReference>
<dbReference type="InterPro" id="IPR036259">
    <property type="entry name" value="MFS_trans_sf"/>
</dbReference>
<evidence type="ECO:0000256" key="5">
    <source>
        <dbReference type="ARBA" id="ARBA00023136"/>
    </source>
</evidence>
<comment type="caution">
    <text evidence="8">The sequence shown here is derived from an EMBL/GenBank/DDBJ whole genome shotgun (WGS) entry which is preliminary data.</text>
</comment>
<name>A0ABQ5TG70_9BACI</name>
<evidence type="ECO:0000256" key="6">
    <source>
        <dbReference type="SAM" id="Phobius"/>
    </source>
</evidence>
<evidence type="ECO:0000313" key="8">
    <source>
        <dbReference type="EMBL" id="GLO64504.1"/>
    </source>
</evidence>
<dbReference type="PROSITE" id="PS50850">
    <property type="entry name" value="MFS"/>
    <property type="match status" value="1"/>
</dbReference>
<dbReference type="CDD" id="cd17339">
    <property type="entry name" value="MFS_NIMT_CynX_like"/>
    <property type="match status" value="1"/>
</dbReference>
<keyword evidence="5 6" id="KW-0472">Membrane</keyword>
<feature type="transmembrane region" description="Helical" evidence="6">
    <location>
        <begin position="221"/>
        <end position="244"/>
    </location>
</feature>
<keyword evidence="3 6" id="KW-0812">Transmembrane</keyword>
<dbReference type="InterPro" id="IPR011701">
    <property type="entry name" value="MFS"/>
</dbReference>
<dbReference type="Pfam" id="PF07690">
    <property type="entry name" value="MFS_1"/>
    <property type="match status" value="1"/>
</dbReference>